<sequence>MKVALVLHGYPPEQVGGTELSVRTLAHNLVAEGLEVVVIAGTLDWSPGFATTTSIDEGASRPITVYKLHRGDLYFDHWQKGREPRVSRAFAEILRSERPDVVHVHHWVRLSNDLVAVAARCGIPAVVTLQDLWSTCLLTFRVRPDTRSFCEAEMAPDPCLDCASVLRPRTPWMSRAQAEARFGERTAFLRRELDLARIRIAACGSHAQTVRQFLGVSDVEIDLLPPGVDVQLARRAPRALPGEGEPLRIGAWGHLAPLKGADVLIEALRLLPNPNAVRLELAGGEVDPAFAAHLRERSEGLDVHFHSAYELAELDRNSVSDVHLMATGTRAHESWGLVLDEALLMGLPSLLPAAGALLDRAQGRGFAALYRQGDPADLARVIGELLADPARIEAMRAAIPAPDDCRLTGVDHARLTVTLYQRAITAGAPAVEPVDEADEQRAIEFQDAWDEGLKAASAVELGFEEEPS</sequence>
<dbReference type="PANTHER" id="PTHR12526">
    <property type="entry name" value="GLYCOSYLTRANSFERASE"/>
    <property type="match status" value="1"/>
</dbReference>
<proteinExistence type="predicted"/>
<gene>
    <name evidence="4" type="primary">mshA_2</name>
    <name evidence="4" type="ORF">Pla133_17720</name>
</gene>
<dbReference type="EC" id="2.4.1.250" evidence="4"/>
<protein>
    <submittedName>
        <fullName evidence="4">D-inositol-3-phosphate glycosyltransferase</fullName>
        <ecNumber evidence="4">2.4.1.250</ecNumber>
    </submittedName>
</protein>
<dbReference type="Pfam" id="PF13439">
    <property type="entry name" value="Glyco_transf_4"/>
    <property type="match status" value="1"/>
</dbReference>
<dbReference type="AlphaFoldDB" id="A0A518BI97"/>
<accession>A0A518BI97</accession>
<dbReference type="GO" id="GO:0102710">
    <property type="term" value="F:D-inositol-3-phosphate glycosyltransferase activity"/>
    <property type="evidence" value="ECO:0007669"/>
    <property type="project" value="UniProtKB-EC"/>
</dbReference>
<keyword evidence="1 4" id="KW-0328">Glycosyltransferase</keyword>
<feature type="domain" description="Glycosyltransferase subfamily 4-like N-terminal" evidence="3">
    <location>
        <begin position="15"/>
        <end position="231"/>
    </location>
</feature>
<evidence type="ECO:0000313" key="5">
    <source>
        <dbReference type="Proteomes" id="UP000316921"/>
    </source>
</evidence>
<evidence type="ECO:0000259" key="3">
    <source>
        <dbReference type="Pfam" id="PF13439"/>
    </source>
</evidence>
<evidence type="ECO:0000313" key="4">
    <source>
        <dbReference type="EMBL" id="QDU66696.1"/>
    </source>
</evidence>
<dbReference type="SUPFAM" id="SSF53756">
    <property type="entry name" value="UDP-Glycosyltransferase/glycogen phosphorylase"/>
    <property type="match status" value="1"/>
</dbReference>
<dbReference type="Gene3D" id="3.40.50.2000">
    <property type="entry name" value="Glycogen Phosphorylase B"/>
    <property type="match status" value="2"/>
</dbReference>
<dbReference type="EMBL" id="CP036287">
    <property type="protein sequence ID" value="QDU66696.1"/>
    <property type="molecule type" value="Genomic_DNA"/>
</dbReference>
<dbReference type="Pfam" id="PF13692">
    <property type="entry name" value="Glyco_trans_1_4"/>
    <property type="match status" value="1"/>
</dbReference>
<dbReference type="PANTHER" id="PTHR12526:SF510">
    <property type="entry name" value="D-INOSITOL 3-PHOSPHATE GLYCOSYLTRANSFERASE"/>
    <property type="match status" value="1"/>
</dbReference>
<keyword evidence="5" id="KW-1185">Reference proteome</keyword>
<name>A0A518BI97_9BACT</name>
<dbReference type="InterPro" id="IPR028098">
    <property type="entry name" value="Glyco_trans_4-like_N"/>
</dbReference>
<reference evidence="4 5" key="1">
    <citation type="submission" date="2019-02" db="EMBL/GenBank/DDBJ databases">
        <title>Deep-cultivation of Planctomycetes and their phenomic and genomic characterization uncovers novel biology.</title>
        <authorList>
            <person name="Wiegand S."/>
            <person name="Jogler M."/>
            <person name="Boedeker C."/>
            <person name="Pinto D."/>
            <person name="Vollmers J."/>
            <person name="Rivas-Marin E."/>
            <person name="Kohn T."/>
            <person name="Peeters S.H."/>
            <person name="Heuer A."/>
            <person name="Rast P."/>
            <person name="Oberbeckmann S."/>
            <person name="Bunk B."/>
            <person name="Jeske O."/>
            <person name="Meyerdierks A."/>
            <person name="Storesund J.E."/>
            <person name="Kallscheuer N."/>
            <person name="Luecker S."/>
            <person name="Lage O.M."/>
            <person name="Pohl T."/>
            <person name="Merkel B.J."/>
            <person name="Hornburger P."/>
            <person name="Mueller R.-W."/>
            <person name="Bruemmer F."/>
            <person name="Labrenz M."/>
            <person name="Spormann A.M."/>
            <person name="Op den Camp H."/>
            <person name="Overmann J."/>
            <person name="Amann R."/>
            <person name="Jetten M.S.M."/>
            <person name="Mascher T."/>
            <person name="Medema M.H."/>
            <person name="Devos D.P."/>
            <person name="Kaster A.-K."/>
            <person name="Ovreas L."/>
            <person name="Rohde M."/>
            <person name="Galperin M.Y."/>
            <person name="Jogler C."/>
        </authorList>
    </citation>
    <scope>NUCLEOTIDE SEQUENCE [LARGE SCALE GENOMIC DNA]</scope>
    <source>
        <strain evidence="4 5">Pla133</strain>
    </source>
</reference>
<dbReference type="Proteomes" id="UP000316921">
    <property type="component" value="Chromosome"/>
</dbReference>
<dbReference type="KEGG" id="pbap:Pla133_17720"/>
<keyword evidence="2 4" id="KW-0808">Transferase</keyword>
<evidence type="ECO:0000256" key="1">
    <source>
        <dbReference type="ARBA" id="ARBA00022676"/>
    </source>
</evidence>
<organism evidence="4 5">
    <name type="scientific">Engelhardtia mirabilis</name>
    <dbReference type="NCBI Taxonomy" id="2528011"/>
    <lineage>
        <taxon>Bacteria</taxon>
        <taxon>Pseudomonadati</taxon>
        <taxon>Planctomycetota</taxon>
        <taxon>Planctomycetia</taxon>
        <taxon>Planctomycetia incertae sedis</taxon>
        <taxon>Engelhardtia</taxon>
    </lineage>
</organism>
<evidence type="ECO:0000256" key="2">
    <source>
        <dbReference type="ARBA" id="ARBA00022679"/>
    </source>
</evidence>